<feature type="coiled-coil region" evidence="1">
    <location>
        <begin position="562"/>
        <end position="603"/>
    </location>
</feature>
<sequence length="642" mass="71947">MSTNWGDAPVSLSGMAHNSSSIRAATQQFIQVPLSQSSSIAATRKTIILKFESNGDLVVSTGNLTPMDEWLMDHQATLNEAAAFLSDLDNLKDLDSPEKYLLKKGHQPSEIVNRIRFYMTDVLRVQLSPQTIHQLGEHLITKQTPTDTLATDDVRPVPSMTKIVEGKQTLSNAPGRYEEEEYNVGRGKFLTHQVADLSLTTPGLADKIKEYWETVPTSTNGVWDKFSKTGLLIRAPNEDLVSQTTFNVTWTQNIMTLNAGSTVVASFDVHDVDKLAPECHKMAQRQDAPNTSVYYNLTATKFGVVFFTPAAIRWMIDNKCSDSMVSPRHIRVCIGFDPLFSRWTKDGYAEAAMLMDDRLKSIGQQRMMLRVLTYSAGPHLTNLVANQLCGRYTEFVDQYSPSVVDRFGISNVPRFDAAQPPDVKALQSRIAELESKLASATDMIHSVPVPSGSPSNSKLLAKITELTRQNKELLLKQSDIQREKPSKLDVYLSKHVCVNAKEFERELLLQCEVPAPVVNDLMERRAVDRMRFESRLGDEAAKHFEPKITDLTSQLTLRDLEIDALTEQCLEKTQAIADLEAKLDEVTEELRQVKNRALSTSAELHRMSKITTVGSQYCSEAPPDAYELKDKQKDWADMVDEL</sequence>
<organism evidence="2 3">
    <name type="scientific">Pycnonotidae orthoreovirus</name>
    <dbReference type="NCBI Taxonomy" id="3070176"/>
    <lineage>
        <taxon>Viruses</taxon>
        <taxon>Riboviria</taxon>
        <taxon>Orthornavirae</taxon>
        <taxon>Duplornaviricota</taxon>
        <taxon>Resentoviricetes</taxon>
        <taxon>Reovirales</taxon>
        <taxon>Spinareoviridae</taxon>
        <taxon>Orthoreovirus</taxon>
        <taxon>Orthoreovirus neoavis</taxon>
        <taxon>Neoavian orthoreovirus</taxon>
    </lineage>
</organism>
<keyword evidence="3" id="KW-1185">Reference proteome</keyword>
<reference evidence="2 3" key="1">
    <citation type="submission" date="2014-02" db="EMBL/GenBank/DDBJ databases">
        <title>Isolation and genomic characterization of a novel orthoreovirus from a brown-eared bulbul in Japan.</title>
        <authorList>
            <person name="Kirisawa R."/>
            <person name="Ogasawara Y."/>
            <person name="Kikuchi N."/>
            <person name="Ueda H."/>
        </authorList>
    </citation>
    <scope>NUCLEOTIDE SEQUENCE [LARGE SCALE GENOMIC DNA]</scope>
    <source>
        <strain evidence="2">Pycno-1</strain>
    </source>
</reference>
<dbReference type="Proteomes" id="UP000109464">
    <property type="component" value="Genome"/>
</dbReference>
<evidence type="ECO:0000313" key="3">
    <source>
        <dbReference type="Proteomes" id="UP000109464"/>
    </source>
</evidence>
<name>A0A0B6VHD6_9REOV</name>
<evidence type="ECO:0000313" key="2">
    <source>
        <dbReference type="EMBL" id="BAQ19498.1"/>
    </source>
</evidence>
<protein>
    <submittedName>
        <fullName evidence="2">Mu NS</fullName>
    </submittedName>
</protein>
<keyword evidence="1" id="KW-0175">Coiled coil</keyword>
<proteinExistence type="predicted"/>
<accession>A0A0B6VHD6</accession>
<feature type="coiled-coil region" evidence="1">
    <location>
        <begin position="423"/>
        <end position="483"/>
    </location>
</feature>
<dbReference type="EMBL" id="AB914765">
    <property type="protein sequence ID" value="BAQ19498.1"/>
    <property type="molecule type" value="Genomic_RNA"/>
</dbReference>
<evidence type="ECO:0000256" key="1">
    <source>
        <dbReference type="SAM" id="Coils"/>
    </source>
</evidence>